<organism evidence="2 3">
    <name type="scientific">Pseudovirgaria hyperparasitica</name>
    <dbReference type="NCBI Taxonomy" id="470096"/>
    <lineage>
        <taxon>Eukaryota</taxon>
        <taxon>Fungi</taxon>
        <taxon>Dikarya</taxon>
        <taxon>Ascomycota</taxon>
        <taxon>Pezizomycotina</taxon>
        <taxon>Dothideomycetes</taxon>
        <taxon>Dothideomycetes incertae sedis</taxon>
        <taxon>Acrospermales</taxon>
        <taxon>Acrospermaceae</taxon>
        <taxon>Pseudovirgaria</taxon>
    </lineage>
</organism>
<protein>
    <submittedName>
        <fullName evidence="2">Uncharacterized protein</fullName>
    </submittedName>
</protein>
<dbReference type="Proteomes" id="UP000799437">
    <property type="component" value="Unassembled WGS sequence"/>
</dbReference>
<dbReference type="RefSeq" id="XP_033602663.1">
    <property type="nucleotide sequence ID" value="XM_033748842.1"/>
</dbReference>
<feature type="compositionally biased region" description="Polar residues" evidence="1">
    <location>
        <begin position="61"/>
        <end position="75"/>
    </location>
</feature>
<dbReference type="GeneID" id="54489896"/>
<name>A0A6A6WBK3_9PEZI</name>
<feature type="region of interest" description="Disordered" evidence="1">
    <location>
        <begin position="61"/>
        <end position="81"/>
    </location>
</feature>
<reference evidence="2" key="1">
    <citation type="journal article" date="2020" name="Stud. Mycol.">
        <title>101 Dothideomycetes genomes: a test case for predicting lifestyles and emergence of pathogens.</title>
        <authorList>
            <person name="Haridas S."/>
            <person name="Albert R."/>
            <person name="Binder M."/>
            <person name="Bloem J."/>
            <person name="Labutti K."/>
            <person name="Salamov A."/>
            <person name="Andreopoulos B."/>
            <person name="Baker S."/>
            <person name="Barry K."/>
            <person name="Bills G."/>
            <person name="Bluhm B."/>
            <person name="Cannon C."/>
            <person name="Castanera R."/>
            <person name="Culley D."/>
            <person name="Daum C."/>
            <person name="Ezra D."/>
            <person name="Gonzalez J."/>
            <person name="Henrissat B."/>
            <person name="Kuo A."/>
            <person name="Liang C."/>
            <person name="Lipzen A."/>
            <person name="Lutzoni F."/>
            <person name="Magnuson J."/>
            <person name="Mondo S."/>
            <person name="Nolan M."/>
            <person name="Ohm R."/>
            <person name="Pangilinan J."/>
            <person name="Park H.-J."/>
            <person name="Ramirez L."/>
            <person name="Alfaro M."/>
            <person name="Sun H."/>
            <person name="Tritt A."/>
            <person name="Yoshinaga Y."/>
            <person name="Zwiers L.-H."/>
            <person name="Turgeon B."/>
            <person name="Goodwin S."/>
            <person name="Spatafora J."/>
            <person name="Crous P."/>
            <person name="Grigoriev I."/>
        </authorList>
    </citation>
    <scope>NUCLEOTIDE SEQUENCE</scope>
    <source>
        <strain evidence="2">CBS 121739</strain>
    </source>
</reference>
<evidence type="ECO:0000256" key="1">
    <source>
        <dbReference type="SAM" id="MobiDB-lite"/>
    </source>
</evidence>
<evidence type="ECO:0000313" key="3">
    <source>
        <dbReference type="Proteomes" id="UP000799437"/>
    </source>
</evidence>
<keyword evidence="3" id="KW-1185">Reference proteome</keyword>
<proteinExistence type="predicted"/>
<gene>
    <name evidence="2" type="ORF">EJ05DRAFT_525317</name>
</gene>
<evidence type="ECO:0000313" key="2">
    <source>
        <dbReference type="EMBL" id="KAF2760212.1"/>
    </source>
</evidence>
<dbReference type="OrthoDB" id="3759480at2759"/>
<dbReference type="EMBL" id="ML996568">
    <property type="protein sequence ID" value="KAF2760212.1"/>
    <property type="molecule type" value="Genomic_DNA"/>
</dbReference>
<dbReference type="AlphaFoldDB" id="A0A6A6WBK3"/>
<sequence>MSATSGGVICLHVEDVSSYIIPTSRRSQSRTISSSALTAEPTDPPIVSSVAENSLIKKVSGNSRLTRSPTPQTRIFNVPGGFSANYSPDSPLSELKTSSRGNNKNFIEIEVVHPTIQVNPLPTLLGYIGFRWNKEKLGVIDMVNLGTLLQLRHLGLGDTSKAGLLNQTDQHGEVKKLGAMIMYQDGYHVPIEASEFHWNFG</sequence>
<accession>A0A6A6WBK3</accession>